<dbReference type="Pfam" id="PF05405">
    <property type="entry name" value="Mt_ATP-synt_B"/>
    <property type="match status" value="1"/>
</dbReference>
<keyword evidence="2 9" id="KW-0813">Transport</keyword>
<dbReference type="PANTHER" id="PTHR12733:SF3">
    <property type="entry name" value="ATP SYNTHASE F(0) COMPLEX SUBUNIT B1, MITOCHONDRIAL"/>
    <property type="match status" value="1"/>
</dbReference>
<evidence type="ECO:0000313" key="11">
    <source>
        <dbReference type="Proteomes" id="UP000691718"/>
    </source>
</evidence>
<keyword evidence="11" id="KW-1185">Reference proteome</keyword>
<comment type="function">
    <text evidence="9">Subunit b, of the mitochondrial membrane ATP synthase complex (F(1)F(0) ATP synthase or Complex V) that produces ATP from ADP in the presence of a proton gradient across the membrane which is generated by electron transport complexes of the respiratory chain. ATP synthase complex consist of a soluble F(1) head domain - the catalytic core - and a membrane F(1) domain - the membrane proton channel. These two domains are linked by a central stalk rotating inside the F(1) region and a stationary peripheral stalk. During catalysis, ATP synthesis in the catalytic domain of F(1) is coupled via a rotary mechanism of the central stalk subunits to proton translocation. In vivo, can only synthesize ATP although its ATP hydrolase activity can be activated artificially in vitro. Part of the complex F(0) domain. Part of the complex F(0) domain and the peripheric stalk, which acts as a stator to hold the catalytic alpha(3)beta(3) subcomplex and subunit a/ATP6 static relative to the rotary elements.</text>
</comment>
<proteinExistence type="inferred from homology"/>
<keyword evidence="6 9" id="KW-0406">Ion transport</keyword>
<dbReference type="PANTHER" id="PTHR12733">
    <property type="entry name" value="MITOCHONDRIAL ATP SYNTHASE B CHAIN"/>
    <property type="match status" value="1"/>
</dbReference>
<dbReference type="GO" id="GO:0045259">
    <property type="term" value="C:proton-transporting ATP synthase complex"/>
    <property type="evidence" value="ECO:0007669"/>
    <property type="project" value="UniProtKB-KW"/>
</dbReference>
<keyword evidence="7 9" id="KW-0496">Mitochondrion</keyword>
<keyword evidence="3 9" id="KW-0138">CF(0)</keyword>
<sequence length="170" mass="19826">MLGNYLLSKEIFVMDHDYYIGLSVFVITYYGTTKFGPILAASLDKDVDAVEESFKSRRKEEEAHFETIIKEAKDAQFRAKGQNLLIEAKKENVAMQIEAAYRERVMHVYKSLKRRLDYHAKRHRIENNIHQKWMVTWILENVKKAITPEIERQAIDQAIASLASLAEHAR</sequence>
<evidence type="ECO:0000256" key="7">
    <source>
        <dbReference type="ARBA" id="ARBA00023128"/>
    </source>
</evidence>
<evidence type="ECO:0000313" key="10">
    <source>
        <dbReference type="EMBL" id="CAG5038907.1"/>
    </source>
</evidence>
<gene>
    <name evidence="10" type="ORF">PAPOLLO_LOCUS21474</name>
</gene>
<name>A0A8S3XWL1_PARAO</name>
<comment type="subcellular location">
    <subcellularLocation>
        <location evidence="9">Mitochondrion</location>
    </subcellularLocation>
    <subcellularLocation>
        <location evidence="9">Mitochondrion inner membrane</location>
    </subcellularLocation>
</comment>
<dbReference type="InterPro" id="IPR013837">
    <property type="entry name" value="ATP_synth_F0_suB"/>
</dbReference>
<evidence type="ECO:0000256" key="3">
    <source>
        <dbReference type="ARBA" id="ARBA00022547"/>
    </source>
</evidence>
<dbReference type="AlphaFoldDB" id="A0A8S3XWL1"/>
<evidence type="ECO:0000256" key="1">
    <source>
        <dbReference type="ARBA" id="ARBA00007479"/>
    </source>
</evidence>
<dbReference type="EMBL" id="CAJQZP010001331">
    <property type="protein sequence ID" value="CAG5038907.1"/>
    <property type="molecule type" value="Genomic_DNA"/>
</dbReference>
<dbReference type="GO" id="GO:0005743">
    <property type="term" value="C:mitochondrial inner membrane"/>
    <property type="evidence" value="ECO:0007669"/>
    <property type="project" value="UniProtKB-SubCell"/>
</dbReference>
<keyword evidence="8 9" id="KW-0472">Membrane</keyword>
<protein>
    <recommendedName>
        <fullName evidence="9">ATP synthase subunit b</fullName>
    </recommendedName>
</protein>
<organism evidence="10 11">
    <name type="scientific">Parnassius apollo</name>
    <name type="common">Apollo butterfly</name>
    <name type="synonym">Papilio apollo</name>
    <dbReference type="NCBI Taxonomy" id="110799"/>
    <lineage>
        <taxon>Eukaryota</taxon>
        <taxon>Metazoa</taxon>
        <taxon>Ecdysozoa</taxon>
        <taxon>Arthropoda</taxon>
        <taxon>Hexapoda</taxon>
        <taxon>Insecta</taxon>
        <taxon>Pterygota</taxon>
        <taxon>Neoptera</taxon>
        <taxon>Endopterygota</taxon>
        <taxon>Lepidoptera</taxon>
        <taxon>Glossata</taxon>
        <taxon>Ditrysia</taxon>
        <taxon>Papilionoidea</taxon>
        <taxon>Papilionidae</taxon>
        <taxon>Parnassiinae</taxon>
        <taxon>Parnassini</taxon>
        <taxon>Parnassius</taxon>
        <taxon>Parnassius</taxon>
    </lineage>
</organism>
<comment type="caution">
    <text evidence="10">The sequence shown here is derived from an EMBL/GenBank/DDBJ whole genome shotgun (WGS) entry which is preliminary data.</text>
</comment>
<evidence type="ECO:0000256" key="4">
    <source>
        <dbReference type="ARBA" id="ARBA00022781"/>
    </source>
</evidence>
<comment type="similarity">
    <text evidence="1 9">Belongs to the eukaryotic ATPase B chain family.</text>
</comment>
<evidence type="ECO:0000256" key="2">
    <source>
        <dbReference type="ARBA" id="ARBA00022448"/>
    </source>
</evidence>
<reference evidence="10" key="1">
    <citation type="submission" date="2021-04" db="EMBL/GenBank/DDBJ databases">
        <authorList>
            <person name="Tunstrom K."/>
        </authorList>
    </citation>
    <scope>NUCLEOTIDE SEQUENCE</scope>
</reference>
<dbReference type="OrthoDB" id="67388at2759"/>
<evidence type="ECO:0000256" key="8">
    <source>
        <dbReference type="ARBA" id="ARBA00023136"/>
    </source>
</evidence>
<dbReference type="Proteomes" id="UP000691718">
    <property type="component" value="Unassembled WGS sequence"/>
</dbReference>
<evidence type="ECO:0000256" key="6">
    <source>
        <dbReference type="ARBA" id="ARBA00023065"/>
    </source>
</evidence>
<dbReference type="InterPro" id="IPR008688">
    <property type="entry name" value="ATP_synth_Bsub_B/MI25"/>
</dbReference>
<keyword evidence="4 9" id="KW-0375">Hydrogen ion transport</keyword>
<dbReference type="GO" id="GO:0046933">
    <property type="term" value="F:proton-transporting ATP synthase activity, rotational mechanism"/>
    <property type="evidence" value="ECO:0007669"/>
    <property type="project" value="TreeGrafter"/>
</dbReference>
<evidence type="ECO:0000256" key="9">
    <source>
        <dbReference type="RuleBase" id="RU368017"/>
    </source>
</evidence>
<accession>A0A8S3XWL1</accession>
<comment type="subunit">
    <text evidence="9">F-type ATPases have 2 components, CF(1) - the catalytic core - and CF(0) - the membrane proton channel. CF(1) and CF(0) have multiple subunits.</text>
</comment>
<evidence type="ECO:0000256" key="5">
    <source>
        <dbReference type="ARBA" id="ARBA00022792"/>
    </source>
</evidence>
<keyword evidence="5 9" id="KW-0999">Mitochondrion inner membrane</keyword>